<organism evidence="10">
    <name type="scientific">Prasinoderma coloniale</name>
    <dbReference type="NCBI Taxonomy" id="156133"/>
    <lineage>
        <taxon>Eukaryota</taxon>
        <taxon>Viridiplantae</taxon>
        <taxon>Prasinodermophyta</taxon>
        <taxon>Prasinodermophyceae</taxon>
        <taxon>Prasinodermales</taxon>
        <taxon>Prasinodermaceae</taxon>
        <taxon>Prasinoderma</taxon>
    </lineage>
</organism>
<gene>
    <name evidence="10" type="ORF">PCOL08062_LOCUS1854</name>
</gene>
<dbReference type="EMBL" id="HBDZ01002331">
    <property type="protein sequence ID" value="CAD8231097.1"/>
    <property type="molecule type" value="Transcribed_RNA"/>
</dbReference>
<dbReference type="Pfam" id="PF02020">
    <property type="entry name" value="W2"/>
    <property type="match status" value="1"/>
</dbReference>
<dbReference type="AlphaFoldDB" id="A0A7R9TBT2"/>
<dbReference type="InterPro" id="IPR016190">
    <property type="entry name" value="Transl_init_fac_IF2/IF5_Zn-bd"/>
</dbReference>
<comment type="function">
    <text evidence="6">Catalyzes the hydrolysis of GTP bound to the 40S ribosomal initiation complex (40S.mRNA.Met-tRNA[F].eIF-2.GTP) with the subsequent joining of a 60S ribosomal subunit resulting in the release of eIF-2 and the guanine nucleotide. The subsequent joining of a 60S ribosomal subunit results in the formation of a functional 80S initiation complex (80S.mRNA.Met-tRNA[F]).</text>
</comment>
<dbReference type="GO" id="GO:0071074">
    <property type="term" value="F:eukaryotic initiation factor eIF2 binding"/>
    <property type="evidence" value="ECO:0007669"/>
    <property type="project" value="TreeGrafter"/>
</dbReference>
<dbReference type="PANTHER" id="PTHR23001">
    <property type="entry name" value="EUKARYOTIC TRANSLATION INITIATION FACTOR"/>
    <property type="match status" value="1"/>
</dbReference>
<proteinExistence type="inferred from homology"/>
<dbReference type="GO" id="GO:0003743">
    <property type="term" value="F:translation initiation factor activity"/>
    <property type="evidence" value="ECO:0007669"/>
    <property type="project" value="UniProtKB-KW"/>
</dbReference>
<feature type="domain" description="W2" evidence="9">
    <location>
        <begin position="291"/>
        <end position="455"/>
    </location>
</feature>
<feature type="compositionally biased region" description="Basic and acidic residues" evidence="8">
    <location>
        <begin position="149"/>
        <end position="163"/>
    </location>
</feature>
<dbReference type="SMART" id="SM00653">
    <property type="entry name" value="eIF2B_5"/>
    <property type="match status" value="1"/>
</dbReference>
<dbReference type="InterPro" id="IPR003307">
    <property type="entry name" value="W2_domain"/>
</dbReference>
<dbReference type="GO" id="GO:0001732">
    <property type="term" value="P:formation of cytoplasmic translation initiation complex"/>
    <property type="evidence" value="ECO:0007669"/>
    <property type="project" value="TreeGrafter"/>
</dbReference>
<reference evidence="10" key="1">
    <citation type="submission" date="2021-01" db="EMBL/GenBank/DDBJ databases">
        <authorList>
            <person name="Corre E."/>
            <person name="Pelletier E."/>
            <person name="Niang G."/>
            <person name="Scheremetjew M."/>
            <person name="Finn R."/>
            <person name="Kale V."/>
            <person name="Holt S."/>
            <person name="Cochrane G."/>
            <person name="Meng A."/>
            <person name="Brown T."/>
            <person name="Cohen L."/>
        </authorList>
    </citation>
    <scope>NUCLEOTIDE SEQUENCE</scope>
    <source>
        <strain evidence="10">CCMP1413</strain>
    </source>
</reference>
<keyword evidence="2" id="KW-0396">Initiation factor</keyword>
<keyword evidence="4" id="KW-0648">Protein biosynthesis</keyword>
<dbReference type="GO" id="GO:0005092">
    <property type="term" value="F:GDP-dissociation inhibitor activity"/>
    <property type="evidence" value="ECO:0007669"/>
    <property type="project" value="TreeGrafter"/>
</dbReference>
<keyword evidence="7" id="KW-0175">Coiled coil</keyword>
<dbReference type="CDD" id="cd11561">
    <property type="entry name" value="W2_eIF5"/>
    <property type="match status" value="1"/>
</dbReference>
<keyword evidence="5" id="KW-0342">GTP-binding</keyword>
<dbReference type="PANTHER" id="PTHR23001:SF7">
    <property type="entry name" value="EUKARYOTIC TRANSLATION INITIATION FACTOR 5"/>
    <property type="match status" value="1"/>
</dbReference>
<sequence>MSGIVNIGEANAGDQFYRYKMPKLISKVEGRGNGIKTCIPNMVDIAKALARPASYTTKYFGCELGAQTTFNEDSGRAIVNGAHTAQVLSGLLEGFINRFVQCGSCKNPETVMSVKKGMIRMDCKACGARTDVDMRHKLCTFILKNPPAKPEKKDKKDKKDKDKKLKKSKSKKSKDGDNDGDDEELVAKAKEADEFRSGIGMYDENADANDYAPEPVGGDDDEEEVVWATDTSAAAQAARAADQLTDAAAELVSEDKEAKAKAAEEEKAKAKAEKKAAKAAAKAAAAAAAEEEEGEDDDEEPQIVVEARAFAEDHSASEFASHMEALKLPSEQEKLGVAFLALFGADPAAIKKELPRKKKYLKKLCAKSPESQKLLLGCIEHFCCEVEPELIPAIAVILKFCYDEDIVEEEVIIEWHAAGYKANRALGIAKEDGKAIRKAADALVEWLQEAEEDSD</sequence>
<dbReference type="GO" id="GO:0005829">
    <property type="term" value="C:cytosol"/>
    <property type="evidence" value="ECO:0007669"/>
    <property type="project" value="TreeGrafter"/>
</dbReference>
<dbReference type="InterPro" id="IPR002735">
    <property type="entry name" value="Transl_init_fac_IF2/IF5_dom"/>
</dbReference>
<feature type="region of interest" description="Disordered" evidence="8">
    <location>
        <begin position="196"/>
        <end position="221"/>
    </location>
</feature>
<keyword evidence="3" id="KW-0547">Nucleotide-binding</keyword>
<dbReference type="SUPFAM" id="SSF100966">
    <property type="entry name" value="Translation initiation factor 2 beta, aIF2beta, N-terminal domain"/>
    <property type="match status" value="1"/>
</dbReference>
<evidence type="ECO:0000313" key="10">
    <source>
        <dbReference type="EMBL" id="CAD8231097.1"/>
    </source>
</evidence>
<dbReference type="FunFam" id="3.30.30.170:FF:000002">
    <property type="entry name" value="Eukaryotic translation initiation factor 5"/>
    <property type="match status" value="1"/>
</dbReference>
<evidence type="ECO:0000256" key="4">
    <source>
        <dbReference type="ARBA" id="ARBA00022917"/>
    </source>
</evidence>
<evidence type="ECO:0000256" key="8">
    <source>
        <dbReference type="SAM" id="MobiDB-lite"/>
    </source>
</evidence>
<dbReference type="SUPFAM" id="SSF48371">
    <property type="entry name" value="ARM repeat"/>
    <property type="match status" value="1"/>
</dbReference>
<dbReference type="InterPro" id="IPR016024">
    <property type="entry name" value="ARM-type_fold"/>
</dbReference>
<feature type="region of interest" description="Disordered" evidence="8">
    <location>
        <begin position="148"/>
        <end position="184"/>
    </location>
</feature>
<accession>A0A7R9TBT2</accession>
<dbReference type="Pfam" id="PF01873">
    <property type="entry name" value="eIF-5_eIF-2B"/>
    <property type="match status" value="1"/>
</dbReference>
<dbReference type="GO" id="GO:0005525">
    <property type="term" value="F:GTP binding"/>
    <property type="evidence" value="ECO:0007669"/>
    <property type="project" value="UniProtKB-KW"/>
</dbReference>
<dbReference type="PROSITE" id="PS51363">
    <property type="entry name" value="W2"/>
    <property type="match status" value="1"/>
</dbReference>
<dbReference type="InterPro" id="IPR045196">
    <property type="entry name" value="IF2/IF5"/>
</dbReference>
<dbReference type="Gene3D" id="2.20.25.350">
    <property type="match status" value="1"/>
</dbReference>
<evidence type="ECO:0000256" key="2">
    <source>
        <dbReference type="ARBA" id="ARBA00022540"/>
    </source>
</evidence>
<evidence type="ECO:0000256" key="1">
    <source>
        <dbReference type="ARBA" id="ARBA00010397"/>
    </source>
</evidence>
<comment type="similarity">
    <text evidence="1">Belongs to the eIF-2-beta/eIF-5 family.</text>
</comment>
<dbReference type="Gene3D" id="1.25.40.180">
    <property type="match status" value="1"/>
</dbReference>
<dbReference type="FunFam" id="2.20.25.350:FF:000001">
    <property type="entry name" value="Eukaryotic translation initiation factor 5"/>
    <property type="match status" value="1"/>
</dbReference>
<evidence type="ECO:0000259" key="9">
    <source>
        <dbReference type="PROSITE" id="PS51363"/>
    </source>
</evidence>
<dbReference type="InterPro" id="IPR016189">
    <property type="entry name" value="Transl_init_fac_IF2/IF5_N"/>
</dbReference>
<dbReference type="SUPFAM" id="SSF75689">
    <property type="entry name" value="Zinc-binding domain of translation initiation factor 2 beta"/>
    <property type="match status" value="1"/>
</dbReference>
<dbReference type="SMART" id="SM00515">
    <property type="entry name" value="eIF5C"/>
    <property type="match status" value="1"/>
</dbReference>
<feature type="coiled-coil region" evidence="7">
    <location>
        <begin position="234"/>
        <end position="287"/>
    </location>
</feature>
<evidence type="ECO:0000256" key="7">
    <source>
        <dbReference type="SAM" id="Coils"/>
    </source>
</evidence>
<evidence type="ECO:0000256" key="5">
    <source>
        <dbReference type="ARBA" id="ARBA00023134"/>
    </source>
</evidence>
<dbReference type="Gene3D" id="3.30.30.170">
    <property type="match status" value="1"/>
</dbReference>
<evidence type="ECO:0000256" key="3">
    <source>
        <dbReference type="ARBA" id="ARBA00022741"/>
    </source>
</evidence>
<evidence type="ECO:0000256" key="6">
    <source>
        <dbReference type="ARBA" id="ARBA00025032"/>
    </source>
</evidence>
<protein>
    <recommendedName>
        <fullName evidence="9">W2 domain-containing protein</fullName>
    </recommendedName>
</protein>
<name>A0A7R9TBT2_9VIRI</name>